<dbReference type="PANTHER" id="PTHR33204">
    <property type="entry name" value="TRANSCRIPTIONAL REGULATOR, MARR FAMILY"/>
    <property type="match status" value="1"/>
</dbReference>
<dbReference type="InterPro" id="IPR036390">
    <property type="entry name" value="WH_DNA-bd_sf"/>
</dbReference>
<protein>
    <submittedName>
        <fullName evidence="5">Helix-turn-helix transcriptional regulator</fullName>
    </submittedName>
</protein>
<dbReference type="PROSITE" id="PS51118">
    <property type="entry name" value="HTH_HXLR"/>
    <property type="match status" value="1"/>
</dbReference>
<dbReference type="InterPro" id="IPR036388">
    <property type="entry name" value="WH-like_DNA-bd_sf"/>
</dbReference>
<dbReference type="SUPFAM" id="SSF46785">
    <property type="entry name" value="Winged helix' DNA-binding domain"/>
    <property type="match status" value="1"/>
</dbReference>
<reference evidence="5 6" key="1">
    <citation type="submission" date="2020-01" db="EMBL/GenBank/DDBJ databases">
        <title>Insect and environment-associated Actinomycetes.</title>
        <authorList>
            <person name="Currrie C."/>
            <person name="Chevrette M."/>
            <person name="Carlson C."/>
            <person name="Stubbendieck R."/>
            <person name="Wendt-Pienkowski E."/>
        </authorList>
    </citation>
    <scope>NUCLEOTIDE SEQUENCE [LARGE SCALE GENOMIC DNA]</scope>
    <source>
        <strain evidence="5 6">SID7754</strain>
    </source>
</reference>
<evidence type="ECO:0000313" key="6">
    <source>
        <dbReference type="Proteomes" id="UP000470520"/>
    </source>
</evidence>
<dbReference type="Pfam" id="PF01638">
    <property type="entry name" value="HxlR"/>
    <property type="match status" value="1"/>
</dbReference>
<keyword evidence="1" id="KW-0805">Transcription regulation</keyword>
<dbReference type="Gene3D" id="1.10.10.10">
    <property type="entry name" value="Winged helix-like DNA-binding domain superfamily/Winged helix DNA-binding domain"/>
    <property type="match status" value="1"/>
</dbReference>
<organism evidence="5 6">
    <name type="scientific">Streptomyces bauhiniae</name>
    <dbReference type="NCBI Taxonomy" id="2340725"/>
    <lineage>
        <taxon>Bacteria</taxon>
        <taxon>Bacillati</taxon>
        <taxon>Actinomycetota</taxon>
        <taxon>Actinomycetes</taxon>
        <taxon>Kitasatosporales</taxon>
        <taxon>Streptomycetaceae</taxon>
        <taxon>Streptomyces</taxon>
    </lineage>
</organism>
<comment type="caution">
    <text evidence="5">The sequence shown here is derived from an EMBL/GenBank/DDBJ whole genome shotgun (WGS) entry which is preliminary data.</text>
</comment>
<dbReference type="GO" id="GO:0003677">
    <property type="term" value="F:DNA binding"/>
    <property type="evidence" value="ECO:0007669"/>
    <property type="project" value="UniProtKB-KW"/>
</dbReference>
<evidence type="ECO:0000259" key="4">
    <source>
        <dbReference type="PROSITE" id="PS51118"/>
    </source>
</evidence>
<proteinExistence type="predicted"/>
<evidence type="ECO:0000256" key="1">
    <source>
        <dbReference type="ARBA" id="ARBA00023015"/>
    </source>
</evidence>
<dbReference type="InterPro" id="IPR002577">
    <property type="entry name" value="HTH_HxlR"/>
</dbReference>
<evidence type="ECO:0000313" key="5">
    <source>
        <dbReference type="EMBL" id="NEB92485.1"/>
    </source>
</evidence>
<evidence type="ECO:0000256" key="2">
    <source>
        <dbReference type="ARBA" id="ARBA00023125"/>
    </source>
</evidence>
<accession>A0A7K3QRN0</accession>
<dbReference type="EMBL" id="JAAGMR010000145">
    <property type="protein sequence ID" value="NEB92485.1"/>
    <property type="molecule type" value="Genomic_DNA"/>
</dbReference>
<gene>
    <name evidence="5" type="ORF">G3I21_12275</name>
</gene>
<dbReference type="Proteomes" id="UP000470520">
    <property type="component" value="Unassembled WGS sequence"/>
</dbReference>
<dbReference type="AlphaFoldDB" id="A0A7K3QRN0"/>
<sequence length="159" mass="18051">MEPAETRDDRSRMTEQPVAVRACPLAASLDILGERWTLLAIREMTYGIHRFGQIAGYTGASRDILADRLRKLESVGIVERRQYSEHPPRYEYHLTEAGEALQPTLLSLFQWGERWAEASPTVAVRHSCGHDLKIIQTCERCGSQVSRQGIEFRAAEPRT</sequence>
<feature type="domain" description="HTH hxlR-type" evidence="4">
    <location>
        <begin position="23"/>
        <end position="120"/>
    </location>
</feature>
<name>A0A7K3QRN0_9ACTN</name>
<keyword evidence="3" id="KW-0804">Transcription</keyword>
<keyword evidence="2" id="KW-0238">DNA-binding</keyword>
<evidence type="ECO:0000256" key="3">
    <source>
        <dbReference type="ARBA" id="ARBA00023163"/>
    </source>
</evidence>
<dbReference type="PANTHER" id="PTHR33204:SF18">
    <property type="entry name" value="TRANSCRIPTIONAL REGULATORY PROTEIN"/>
    <property type="match status" value="1"/>
</dbReference>